<evidence type="ECO:0000313" key="3">
    <source>
        <dbReference type="Proteomes" id="UP000059680"/>
    </source>
</evidence>
<organism evidence="2 3">
    <name type="scientific">Oryza sativa subsp. japonica</name>
    <name type="common">Rice</name>
    <dbReference type="NCBI Taxonomy" id="39947"/>
    <lineage>
        <taxon>Eukaryota</taxon>
        <taxon>Viridiplantae</taxon>
        <taxon>Streptophyta</taxon>
        <taxon>Embryophyta</taxon>
        <taxon>Tracheophyta</taxon>
        <taxon>Spermatophyta</taxon>
        <taxon>Magnoliopsida</taxon>
        <taxon>Liliopsida</taxon>
        <taxon>Poales</taxon>
        <taxon>Poaceae</taxon>
        <taxon>BOP clade</taxon>
        <taxon>Oryzoideae</taxon>
        <taxon>Oryzeae</taxon>
        <taxon>Oryzinae</taxon>
        <taxon>Oryza</taxon>
        <taxon>Oryza sativa</taxon>
    </lineage>
</organism>
<proteinExistence type="predicted"/>
<feature type="compositionally biased region" description="Basic residues" evidence="1">
    <location>
        <begin position="152"/>
        <end position="166"/>
    </location>
</feature>
<reference evidence="2 3" key="3">
    <citation type="journal article" date="2013" name="Rice">
        <title>Improvement of the Oryza sativa Nipponbare reference genome using next generation sequence and optical map data.</title>
        <authorList>
            <person name="Kawahara Y."/>
            <person name="de la Bastide M."/>
            <person name="Hamilton J.P."/>
            <person name="Kanamori H."/>
            <person name="McCombie W.R."/>
            <person name="Ouyang S."/>
            <person name="Schwartz D.C."/>
            <person name="Tanaka T."/>
            <person name="Wu J."/>
            <person name="Zhou S."/>
            <person name="Childs K.L."/>
            <person name="Davidson R.M."/>
            <person name="Lin H."/>
            <person name="Quesada-Ocampo L."/>
            <person name="Vaillancourt B."/>
            <person name="Sakai H."/>
            <person name="Lee S.S."/>
            <person name="Kim J."/>
            <person name="Numa H."/>
            <person name="Itoh T."/>
            <person name="Buell C.R."/>
            <person name="Matsumoto T."/>
        </authorList>
    </citation>
    <scope>NUCLEOTIDE SEQUENCE [LARGE SCALE GENOMIC DNA]</scope>
    <source>
        <strain evidence="3">cv. Nipponbare</strain>
    </source>
</reference>
<dbReference type="InParanoid" id="A0A0P0W3H5"/>
<feature type="compositionally biased region" description="Basic residues" evidence="1">
    <location>
        <begin position="119"/>
        <end position="130"/>
    </location>
</feature>
<evidence type="ECO:0000256" key="1">
    <source>
        <dbReference type="SAM" id="MobiDB-lite"/>
    </source>
</evidence>
<dbReference type="AlphaFoldDB" id="A0A0P0W3H5"/>
<keyword evidence="3" id="KW-1185">Reference proteome</keyword>
<dbReference type="Gramene" id="Os03t0773050-00">
    <property type="protein sequence ID" value="Os03t0773050-00"/>
    <property type="gene ID" value="Os03g0773050"/>
</dbReference>
<feature type="compositionally biased region" description="Basic residues" evidence="1">
    <location>
        <begin position="37"/>
        <end position="55"/>
    </location>
</feature>
<evidence type="ECO:0000313" key="2">
    <source>
        <dbReference type="EMBL" id="BAS86608.1"/>
    </source>
</evidence>
<protein>
    <submittedName>
        <fullName evidence="2">Os03g0773050 protein</fullName>
    </submittedName>
</protein>
<reference evidence="3" key="1">
    <citation type="journal article" date="2005" name="Nature">
        <title>The map-based sequence of the rice genome.</title>
        <authorList>
            <consortium name="International rice genome sequencing project (IRGSP)"/>
            <person name="Matsumoto T."/>
            <person name="Wu J."/>
            <person name="Kanamori H."/>
            <person name="Katayose Y."/>
            <person name="Fujisawa M."/>
            <person name="Namiki N."/>
            <person name="Mizuno H."/>
            <person name="Yamamoto K."/>
            <person name="Antonio B.A."/>
            <person name="Baba T."/>
            <person name="Sakata K."/>
            <person name="Nagamura Y."/>
            <person name="Aoki H."/>
            <person name="Arikawa K."/>
            <person name="Arita K."/>
            <person name="Bito T."/>
            <person name="Chiden Y."/>
            <person name="Fujitsuka N."/>
            <person name="Fukunaka R."/>
            <person name="Hamada M."/>
            <person name="Harada C."/>
            <person name="Hayashi A."/>
            <person name="Hijishita S."/>
            <person name="Honda M."/>
            <person name="Hosokawa S."/>
            <person name="Ichikawa Y."/>
            <person name="Idonuma A."/>
            <person name="Iijima M."/>
            <person name="Ikeda M."/>
            <person name="Ikeno M."/>
            <person name="Ito K."/>
            <person name="Ito S."/>
            <person name="Ito T."/>
            <person name="Ito Y."/>
            <person name="Ito Y."/>
            <person name="Iwabuchi A."/>
            <person name="Kamiya K."/>
            <person name="Karasawa W."/>
            <person name="Kurita K."/>
            <person name="Katagiri S."/>
            <person name="Kikuta A."/>
            <person name="Kobayashi H."/>
            <person name="Kobayashi N."/>
            <person name="Machita K."/>
            <person name="Maehara T."/>
            <person name="Masukawa M."/>
            <person name="Mizubayashi T."/>
            <person name="Mukai Y."/>
            <person name="Nagasaki H."/>
            <person name="Nagata Y."/>
            <person name="Naito S."/>
            <person name="Nakashima M."/>
            <person name="Nakama Y."/>
            <person name="Nakamichi Y."/>
            <person name="Nakamura M."/>
            <person name="Meguro A."/>
            <person name="Negishi M."/>
            <person name="Ohta I."/>
            <person name="Ohta T."/>
            <person name="Okamoto M."/>
            <person name="Ono N."/>
            <person name="Saji S."/>
            <person name="Sakaguchi M."/>
            <person name="Sakai K."/>
            <person name="Shibata M."/>
            <person name="Shimokawa T."/>
            <person name="Song J."/>
            <person name="Takazaki Y."/>
            <person name="Terasawa K."/>
            <person name="Tsugane M."/>
            <person name="Tsuji K."/>
            <person name="Ueda S."/>
            <person name="Waki K."/>
            <person name="Yamagata H."/>
            <person name="Yamamoto M."/>
            <person name="Yamamoto S."/>
            <person name="Yamane H."/>
            <person name="Yoshiki S."/>
            <person name="Yoshihara R."/>
            <person name="Yukawa K."/>
            <person name="Zhong H."/>
            <person name="Yano M."/>
            <person name="Yuan Q."/>
            <person name="Ouyang S."/>
            <person name="Liu J."/>
            <person name="Jones K.M."/>
            <person name="Gansberger K."/>
            <person name="Moffat K."/>
            <person name="Hill J."/>
            <person name="Bera J."/>
            <person name="Fadrosh D."/>
            <person name="Jin S."/>
            <person name="Johri S."/>
            <person name="Kim M."/>
            <person name="Overton L."/>
            <person name="Reardon M."/>
            <person name="Tsitrin T."/>
            <person name="Vuong H."/>
            <person name="Weaver B."/>
            <person name="Ciecko A."/>
            <person name="Tallon L."/>
            <person name="Jackson J."/>
            <person name="Pai G."/>
            <person name="Aken S.V."/>
            <person name="Utterback T."/>
            <person name="Reidmuller S."/>
            <person name="Feldblyum T."/>
            <person name="Hsiao J."/>
            <person name="Zismann V."/>
            <person name="Iobst S."/>
            <person name="de Vazeille A.R."/>
            <person name="Buell C.R."/>
            <person name="Ying K."/>
            <person name="Li Y."/>
            <person name="Lu T."/>
            <person name="Huang Y."/>
            <person name="Zhao Q."/>
            <person name="Feng Q."/>
            <person name="Zhang L."/>
            <person name="Zhu J."/>
            <person name="Weng Q."/>
            <person name="Mu J."/>
            <person name="Lu Y."/>
            <person name="Fan D."/>
            <person name="Liu Y."/>
            <person name="Guan J."/>
            <person name="Zhang Y."/>
            <person name="Yu S."/>
            <person name="Liu X."/>
            <person name="Zhang Y."/>
            <person name="Hong G."/>
            <person name="Han B."/>
            <person name="Choisne N."/>
            <person name="Demange N."/>
            <person name="Orjeda G."/>
            <person name="Samain S."/>
            <person name="Cattolico L."/>
            <person name="Pelletier E."/>
            <person name="Couloux A."/>
            <person name="Segurens B."/>
            <person name="Wincker P."/>
            <person name="D'Hont A."/>
            <person name="Scarpelli C."/>
            <person name="Weissenbach J."/>
            <person name="Salanoubat M."/>
            <person name="Quetier F."/>
            <person name="Yu Y."/>
            <person name="Kim H.R."/>
            <person name="Rambo T."/>
            <person name="Currie J."/>
            <person name="Collura K."/>
            <person name="Luo M."/>
            <person name="Yang T."/>
            <person name="Ammiraju J.S.S."/>
            <person name="Engler F."/>
            <person name="Soderlund C."/>
            <person name="Wing R.A."/>
            <person name="Palmer L.E."/>
            <person name="de la Bastide M."/>
            <person name="Spiegel L."/>
            <person name="Nascimento L."/>
            <person name="Zutavern T."/>
            <person name="O'Shaughnessy A."/>
            <person name="Dike S."/>
            <person name="Dedhia N."/>
            <person name="Preston R."/>
            <person name="Balija V."/>
            <person name="McCombie W.R."/>
            <person name="Chow T."/>
            <person name="Chen H."/>
            <person name="Chung M."/>
            <person name="Chen C."/>
            <person name="Shaw J."/>
            <person name="Wu H."/>
            <person name="Hsiao K."/>
            <person name="Chao Y."/>
            <person name="Chu M."/>
            <person name="Cheng C."/>
            <person name="Hour A."/>
            <person name="Lee P."/>
            <person name="Lin S."/>
            <person name="Lin Y."/>
            <person name="Liou J."/>
            <person name="Liu S."/>
            <person name="Hsing Y."/>
            <person name="Raghuvanshi S."/>
            <person name="Mohanty A."/>
            <person name="Bharti A.K."/>
            <person name="Gaur A."/>
            <person name="Gupta V."/>
            <person name="Kumar D."/>
            <person name="Ravi V."/>
            <person name="Vij S."/>
            <person name="Kapur A."/>
            <person name="Khurana P."/>
            <person name="Khurana P."/>
            <person name="Khurana J.P."/>
            <person name="Tyagi A.K."/>
            <person name="Gaikwad K."/>
            <person name="Singh A."/>
            <person name="Dalal V."/>
            <person name="Srivastava S."/>
            <person name="Dixit A."/>
            <person name="Pal A.K."/>
            <person name="Ghazi I.A."/>
            <person name="Yadav M."/>
            <person name="Pandit A."/>
            <person name="Bhargava A."/>
            <person name="Sureshbabu K."/>
            <person name="Batra K."/>
            <person name="Sharma T.R."/>
            <person name="Mohapatra T."/>
            <person name="Singh N.K."/>
            <person name="Messing J."/>
            <person name="Nelson A.B."/>
            <person name="Fuks G."/>
            <person name="Kavchok S."/>
            <person name="Keizer G."/>
            <person name="Linton E."/>
            <person name="Llaca V."/>
            <person name="Song R."/>
            <person name="Tanyolac B."/>
            <person name="Young S."/>
            <person name="Ho-Il K."/>
            <person name="Hahn J.H."/>
            <person name="Sangsakoo G."/>
            <person name="Vanavichit A."/>
            <person name="de Mattos Luiz.A.T."/>
            <person name="Zimmer P.D."/>
            <person name="Malone G."/>
            <person name="Dellagostin O."/>
            <person name="de Oliveira A.C."/>
            <person name="Bevan M."/>
            <person name="Bancroft I."/>
            <person name="Minx P."/>
            <person name="Cordum H."/>
            <person name="Wilson R."/>
            <person name="Cheng Z."/>
            <person name="Jin W."/>
            <person name="Jiang J."/>
            <person name="Leong S.A."/>
            <person name="Iwama H."/>
            <person name="Gojobori T."/>
            <person name="Itoh T."/>
            <person name="Niimura Y."/>
            <person name="Fujii Y."/>
            <person name="Habara T."/>
            <person name="Sakai H."/>
            <person name="Sato Y."/>
            <person name="Wilson G."/>
            <person name="Kumar K."/>
            <person name="McCouch S."/>
            <person name="Juretic N."/>
            <person name="Hoen D."/>
            <person name="Wright S."/>
            <person name="Bruskiewich R."/>
            <person name="Bureau T."/>
            <person name="Miyao A."/>
            <person name="Hirochika H."/>
            <person name="Nishikawa T."/>
            <person name="Kadowaki K."/>
            <person name="Sugiura M."/>
            <person name="Burr B."/>
            <person name="Sasaki T."/>
        </authorList>
    </citation>
    <scope>NUCLEOTIDE SEQUENCE [LARGE SCALE GENOMIC DNA]</scope>
    <source>
        <strain evidence="3">cv. Nipponbare</strain>
    </source>
</reference>
<feature type="compositionally biased region" description="Basic and acidic residues" evidence="1">
    <location>
        <begin position="137"/>
        <end position="148"/>
    </location>
</feature>
<dbReference type="EMBL" id="AP014959">
    <property type="protein sequence ID" value="BAS86608.1"/>
    <property type="molecule type" value="Genomic_DNA"/>
</dbReference>
<accession>A0A0P0W3H5</accession>
<dbReference type="Proteomes" id="UP000059680">
    <property type="component" value="Chromosome 3"/>
</dbReference>
<gene>
    <name evidence="2" type="ordered locus">Os03g0773050</name>
    <name evidence="2" type="ORF">OSNPB_030773050</name>
</gene>
<feature type="region of interest" description="Disordered" evidence="1">
    <location>
        <begin position="1"/>
        <end position="166"/>
    </location>
</feature>
<sequence>MHHRGLRLGALEIHRNGSLPNQPPRANTARRPLPPGVHRHLQRRRPARRRRRREQQRRLPREPLQIRLGQMERGGQRPRRRLLPTIGNHQRRRGDLPRHPPEPDLAVARRGRRVDPRPRTRRRRRHRHSQRQVANQHPHERARVHGDAMRPQNHKSSKKISRKFCP</sequence>
<feature type="compositionally biased region" description="Basic and acidic residues" evidence="1">
    <location>
        <begin position="93"/>
        <end position="102"/>
    </location>
</feature>
<name>A0A0P0W3H5_ORYSJ</name>
<reference evidence="2 3" key="2">
    <citation type="journal article" date="2013" name="Plant Cell Physiol.">
        <title>Rice Annotation Project Database (RAP-DB): an integrative and interactive database for rice genomics.</title>
        <authorList>
            <person name="Sakai H."/>
            <person name="Lee S.S."/>
            <person name="Tanaka T."/>
            <person name="Numa H."/>
            <person name="Kim J."/>
            <person name="Kawahara Y."/>
            <person name="Wakimoto H."/>
            <person name="Yang C.C."/>
            <person name="Iwamoto M."/>
            <person name="Abe T."/>
            <person name="Yamada Y."/>
            <person name="Muto A."/>
            <person name="Inokuchi H."/>
            <person name="Ikemura T."/>
            <person name="Matsumoto T."/>
            <person name="Sasaki T."/>
            <person name="Itoh T."/>
        </authorList>
    </citation>
    <scope>NUCLEOTIDE SEQUENCE [LARGE SCALE GENOMIC DNA]</scope>
    <source>
        <strain evidence="3">cv. Nipponbare</strain>
    </source>
</reference>
<dbReference type="PaxDb" id="39947-A0A0P0W3H5"/>